<dbReference type="SUPFAM" id="SSF51161">
    <property type="entry name" value="Trimeric LpxA-like enzymes"/>
    <property type="match status" value="1"/>
</dbReference>
<dbReference type="EMBL" id="JADCKB010000003">
    <property type="protein sequence ID" value="MBE5039340.1"/>
    <property type="molecule type" value="Genomic_DNA"/>
</dbReference>
<keyword evidence="2" id="KW-0808">Transferase</keyword>
<dbReference type="InterPro" id="IPR051159">
    <property type="entry name" value="Hexapeptide_acetyltransf"/>
</dbReference>
<keyword evidence="3" id="KW-0012">Acyltransferase</keyword>
<dbReference type="GO" id="GO:0008374">
    <property type="term" value="F:O-acyltransferase activity"/>
    <property type="evidence" value="ECO:0007669"/>
    <property type="project" value="TreeGrafter"/>
</dbReference>
<keyword evidence="4" id="KW-1185">Reference proteome</keyword>
<dbReference type="PANTHER" id="PTHR23416">
    <property type="entry name" value="SIALIC ACID SYNTHASE-RELATED"/>
    <property type="match status" value="1"/>
</dbReference>
<name>A0A9D5R7X5_9FIRM</name>
<evidence type="ECO:0000256" key="2">
    <source>
        <dbReference type="ARBA" id="ARBA00022679"/>
    </source>
</evidence>
<dbReference type="Proteomes" id="UP000806542">
    <property type="component" value="Unassembled WGS sequence"/>
</dbReference>
<dbReference type="CDD" id="cd04647">
    <property type="entry name" value="LbH_MAT_like"/>
    <property type="match status" value="1"/>
</dbReference>
<dbReference type="RefSeq" id="WP_226391901.1">
    <property type="nucleotide sequence ID" value="NZ_JADCKB010000003.1"/>
</dbReference>
<sequence>MKIMRLIRKIYGRILARFDRVGYLRWIGLNFGEDIHIYGNPSKMFGTEPWCITLGNHVHITDEVKFVTHDGGTLLFRHLVPDLEITKPIVVGDYVYFGTRSMIMPGVKIGNQCIIAAGAVVTRDVPDHSVVGGVPAHIIKTSEEYFEKIKKESLHLGHLEYEQKDKALKKFYGVK</sequence>
<reference evidence="3" key="1">
    <citation type="submission" date="2020-10" db="EMBL/GenBank/DDBJ databases">
        <title>ChiBAC.</title>
        <authorList>
            <person name="Zenner C."/>
            <person name="Hitch T.C.A."/>
            <person name="Clavel T."/>
        </authorList>
    </citation>
    <scope>NUCLEOTIDE SEQUENCE</scope>
    <source>
        <strain evidence="3">DSM 107454</strain>
    </source>
</reference>
<dbReference type="AlphaFoldDB" id="A0A9D5R7X5"/>
<comment type="caution">
    <text evidence="3">The sequence shown here is derived from an EMBL/GenBank/DDBJ whole genome shotgun (WGS) entry which is preliminary data.</text>
</comment>
<dbReference type="PANTHER" id="PTHR23416:SF23">
    <property type="entry name" value="ACETYLTRANSFERASE C18B11.09C-RELATED"/>
    <property type="match status" value="1"/>
</dbReference>
<dbReference type="InterPro" id="IPR001451">
    <property type="entry name" value="Hexapep"/>
</dbReference>
<gene>
    <name evidence="3" type="ORF">INF28_02510</name>
</gene>
<dbReference type="Pfam" id="PF00132">
    <property type="entry name" value="Hexapep"/>
    <property type="match status" value="1"/>
</dbReference>
<dbReference type="InterPro" id="IPR011004">
    <property type="entry name" value="Trimer_LpxA-like_sf"/>
</dbReference>
<dbReference type="Gene3D" id="2.160.10.10">
    <property type="entry name" value="Hexapeptide repeat proteins"/>
    <property type="match status" value="1"/>
</dbReference>
<evidence type="ECO:0000256" key="1">
    <source>
        <dbReference type="ARBA" id="ARBA00007274"/>
    </source>
</evidence>
<proteinExistence type="inferred from homology"/>
<evidence type="ECO:0000313" key="4">
    <source>
        <dbReference type="Proteomes" id="UP000806542"/>
    </source>
</evidence>
<comment type="similarity">
    <text evidence="1">Belongs to the transferase hexapeptide repeat family.</text>
</comment>
<accession>A0A9D5R7X5</accession>
<evidence type="ECO:0000313" key="3">
    <source>
        <dbReference type="EMBL" id="MBE5039340.1"/>
    </source>
</evidence>
<protein>
    <submittedName>
        <fullName evidence="3">Acyltransferase</fullName>
    </submittedName>
</protein>
<organism evidence="3 4">
    <name type="scientific">Ructibacterium gallinarum</name>
    <dbReference type="NCBI Taxonomy" id="2779355"/>
    <lineage>
        <taxon>Bacteria</taxon>
        <taxon>Bacillati</taxon>
        <taxon>Bacillota</taxon>
        <taxon>Clostridia</taxon>
        <taxon>Eubacteriales</taxon>
        <taxon>Oscillospiraceae</taxon>
        <taxon>Ructibacterium</taxon>
    </lineage>
</organism>